<protein>
    <submittedName>
        <fullName evidence="1">Translation initiation factor IF-2</fullName>
    </submittedName>
</protein>
<dbReference type="EMBL" id="CP113520">
    <property type="protein sequence ID" value="WAJ29042.1"/>
    <property type="molecule type" value="Genomic_DNA"/>
</dbReference>
<reference evidence="1" key="1">
    <citation type="submission" date="2022-11" db="EMBL/GenBank/DDBJ databases">
        <title>beta-Carotene-producing bacterium, Jeongeuplla avenae sp. nov., alleviates the salt stress of Arabidopsis seedlings.</title>
        <authorList>
            <person name="Jiang L."/>
            <person name="Lee J."/>
        </authorList>
    </citation>
    <scope>NUCLEOTIDE SEQUENCE</scope>
    <source>
        <strain evidence="1">DY_R2A_6</strain>
    </source>
</reference>
<accession>A0ACD4NQK7</accession>
<keyword evidence="1" id="KW-0648">Protein biosynthesis</keyword>
<sequence length="1115" mass="115589">MSDTKSGDDKTLSVNTKKPLSLKPGGVQQSTVRQNFSHGRTKNVVVETKKSRLPAKPAAPVAAAPAVAAGLKPRAPGATPEAAAVAAPVTAAPEAPVAAPAAPSSPAPAPAAVAPEAPTATAAAPAAQAPAPAPTPVEAPAAESAAQAPVAAAPAVETPAPAAPAAPAATAPAPEAPAAPVAAAPSSPAATAAPDTASAPTAAESSAPAATAPAAAQASATSAAPAATQRPAAPSAPARPAASAPTGAPARPTGSAPARPGQGAPSGYGQRPGQPSSNNRPGQPGGPNRNAGPGGQRPGQPSNNRPGGRDDRRPQSGAPGARQPRGAVLSDLSSKEMDARRRALELARQREVEDRRLFLEAEARRIAEDERRRAEREESERRQAEEAARLEAEAAAKKKAEADAARRAAAKPTTAGSKATPVVVNPADAEAAAARTVRADARRRTADEDDRGAARGPAGARRGVAAKAPGSDPAKPARPGREDAGRRSGKLTLDRALVGDDGARGRSLSSIRRRQEKFKRSQQNQTREKIAREVIIPETISIQELANRMSERAVDVIKFLMAQGQMLKPGDIIDADLAELIAAEFGHTVRRVAESDVEEGIFNVADNPELLQARPPVVTIMGHVDHGKTSLLDAIRKTSVVSGEAGGITQHIGAYQVDHDGQKISFIDTPGHAAFTAMRARGAQATDIAILVVAADDSVMPQTIESISHAKAAGVPIIVAINKVDKPAADPQRVRTQLLQHEVFVESMGGEVLDVEVSAKTGAGLDKLLEAIILQAELMDLRADPARTAEGVVIEAQLDKGRGAVATVLVQAGTLKTGDIIVAGDQWGRVRALVDDKGKQLKAAPPSMPVEVLGMQGTPQAGDRFAVVENEAKAREIAEYRQRLAREKAVAKSAGQRGSLEQMMSQLTDAGLKTFPLVIKGDVQGSVEAIATALEKLGTDEVQARIVHSGAGAITESDVSLAAASNAAIIGFNVRANAQARQAAEREGIELRYYNIIYDLVDDVKQAMSGLLSPERRETFLGNAEILEVFQITKIGKVAGCRVTEGKVERGAGVRLIRDGVVIHEGTLKTLKRFKDEVAEVPGGQECGMAFQNYEDIRQGDVIECFRVEHVARTL</sequence>
<gene>
    <name evidence="1" type="primary">infB</name>
    <name evidence="1" type="ORF">OXU80_01980</name>
</gene>
<organism evidence="1 2">
    <name type="scientific">Antarcticirhabdus aurantiaca</name>
    <dbReference type="NCBI Taxonomy" id="2606717"/>
    <lineage>
        <taxon>Bacteria</taxon>
        <taxon>Pseudomonadati</taxon>
        <taxon>Pseudomonadota</taxon>
        <taxon>Alphaproteobacteria</taxon>
        <taxon>Hyphomicrobiales</taxon>
        <taxon>Aurantimonadaceae</taxon>
        <taxon>Antarcticirhabdus</taxon>
    </lineage>
</organism>
<name>A0ACD4NQK7_9HYPH</name>
<keyword evidence="2" id="KW-1185">Reference proteome</keyword>
<proteinExistence type="predicted"/>
<dbReference type="Proteomes" id="UP001163223">
    <property type="component" value="Chromosome"/>
</dbReference>
<keyword evidence="1" id="KW-0396">Initiation factor</keyword>
<evidence type="ECO:0000313" key="2">
    <source>
        <dbReference type="Proteomes" id="UP001163223"/>
    </source>
</evidence>
<evidence type="ECO:0000313" key="1">
    <source>
        <dbReference type="EMBL" id="WAJ29042.1"/>
    </source>
</evidence>